<feature type="transmembrane region" description="Helical" evidence="1">
    <location>
        <begin position="26"/>
        <end position="45"/>
    </location>
</feature>
<dbReference type="AlphaFoldDB" id="A0AAD9MRP6"/>
<protein>
    <submittedName>
        <fullName evidence="2">Uncharacterized protein</fullName>
    </submittedName>
</protein>
<dbReference type="EMBL" id="JAODUO010005274">
    <property type="protein sequence ID" value="KAK2141371.1"/>
    <property type="molecule type" value="Genomic_DNA"/>
</dbReference>
<dbReference type="Proteomes" id="UP001209878">
    <property type="component" value="Unassembled WGS sequence"/>
</dbReference>
<accession>A0AAD9MRP6</accession>
<evidence type="ECO:0000256" key="1">
    <source>
        <dbReference type="SAM" id="Phobius"/>
    </source>
</evidence>
<name>A0AAD9MRP6_RIDPI</name>
<evidence type="ECO:0000313" key="3">
    <source>
        <dbReference type="Proteomes" id="UP001209878"/>
    </source>
</evidence>
<keyword evidence="1" id="KW-0812">Transmembrane</keyword>
<feature type="transmembrane region" description="Helical" evidence="1">
    <location>
        <begin position="132"/>
        <end position="151"/>
    </location>
</feature>
<keyword evidence="3" id="KW-1185">Reference proteome</keyword>
<sequence>MSFTLDVFTISFFSGTFFISFSSPTFIIYLSLYLILYLSLLFISLPRSLQPRSLSLFRHVNHPVSFSRSLSRSHQPPSPTLLSSVLDATSLSFSLPLYLSSATLTVTFPLYMYTIALSFFPRSRFSLHAAMLTSFILFCCGPHLSLSLSLFSHTHPLYSLLLGIQPLCLYL</sequence>
<proteinExistence type="predicted"/>
<evidence type="ECO:0000313" key="2">
    <source>
        <dbReference type="EMBL" id="KAK2141371.1"/>
    </source>
</evidence>
<comment type="caution">
    <text evidence="2">The sequence shown here is derived from an EMBL/GenBank/DDBJ whole genome shotgun (WGS) entry which is preliminary data.</text>
</comment>
<keyword evidence="1" id="KW-0472">Membrane</keyword>
<keyword evidence="1" id="KW-1133">Transmembrane helix</keyword>
<feature type="transmembrane region" description="Helical" evidence="1">
    <location>
        <begin position="97"/>
        <end position="120"/>
    </location>
</feature>
<gene>
    <name evidence="2" type="ORF">NP493_5287g00001</name>
</gene>
<reference evidence="2" key="1">
    <citation type="journal article" date="2023" name="Mol. Biol. Evol.">
        <title>Third-Generation Sequencing Reveals the Adaptive Role of the Epigenome in Three Deep-Sea Polychaetes.</title>
        <authorList>
            <person name="Perez M."/>
            <person name="Aroh O."/>
            <person name="Sun Y."/>
            <person name="Lan Y."/>
            <person name="Juniper S.K."/>
            <person name="Young C.R."/>
            <person name="Angers B."/>
            <person name="Qian P.Y."/>
        </authorList>
    </citation>
    <scope>NUCLEOTIDE SEQUENCE</scope>
    <source>
        <strain evidence="2">R07B-5</strain>
    </source>
</reference>
<organism evidence="2 3">
    <name type="scientific">Ridgeia piscesae</name>
    <name type="common">Tubeworm</name>
    <dbReference type="NCBI Taxonomy" id="27915"/>
    <lineage>
        <taxon>Eukaryota</taxon>
        <taxon>Metazoa</taxon>
        <taxon>Spiralia</taxon>
        <taxon>Lophotrochozoa</taxon>
        <taxon>Annelida</taxon>
        <taxon>Polychaeta</taxon>
        <taxon>Sedentaria</taxon>
        <taxon>Canalipalpata</taxon>
        <taxon>Sabellida</taxon>
        <taxon>Siboglinidae</taxon>
        <taxon>Ridgeia</taxon>
    </lineage>
</organism>